<reference evidence="3" key="1">
    <citation type="submission" date="2020-11" db="EMBL/GenBank/DDBJ databases">
        <authorList>
            <person name="Tran Van P."/>
        </authorList>
    </citation>
    <scope>NUCLEOTIDE SEQUENCE</scope>
</reference>
<evidence type="ECO:0000256" key="1">
    <source>
        <dbReference type="ARBA" id="ARBA00022737"/>
    </source>
</evidence>
<feature type="domain" description="Stalled ribosome sensor GCN1-like N-terminal" evidence="2">
    <location>
        <begin position="244"/>
        <end position="376"/>
    </location>
</feature>
<sequence>MKFFYEDTSKFFHFADDSCERNVYTTGQGPPKGLHFLIQSSSLKQRRLVFRDLEAYFRAEGNAVPEAAVKGVCRLLALTLPRYHDSESRALVRRFVKFICDVGGVSGFKQVASALADVAASYTNSGNMSASVARAPLAALNWTVSVIESSVPRDQVPPECYSSLHDSQAKLYACVVSSVDAGLIKRTQKALGGAWKRRPDELSRLHSTAPSWSRSLSGLVFGSFALSQMQQQADPEPEQMEKLKESLLSSFVDLVVSSKSPVPPFAVSPGCTFLLASVTSQEVFSRSLLPPLLKAILRNPEVVMGTLGTVLGTLTIDLSPYALQIGKPVAASLNSKLDQTREEAWGCLRVLASACSEGEAVKGLFLFLEKVYHGTSDVGKLLGPPQKHSTLKALGSLSSARIPSSAFCALSDSVVGAFSKILENEVHEGSLTLALQMLSLWGQRMTVEVPTSMTKLLLKGPKLKSSTPVVRCEYLRLMDAVFDTSSLFPQAEPLIPQLGQAVDKGAQAGAQMFVVTEALLSCTLLERLAAALPAADAQAASCRKLSDSPKAPFYAEKYLLQAPSYAFPHVVGLIETILARGSGSAEALAPPLALALCLSAPGKCARASSRLLRIVSLSDGAAVLPLCRALANLLLQHKVSAASEAPSSGGDEAACSLRLGSWFGAVQLLAQALKSPIKERRAQAALELLAALHDPLVASVAPPIRRLWDLMTDALSDANEAATHFLKTEEQAYQSSEKRCEQGIGGREGIHDVYHCQIVSLERQMSMSHVGPPYQQGQKKRVQFLTLDRP</sequence>
<dbReference type="Pfam" id="PF24993">
    <property type="entry name" value="GNC1_N"/>
    <property type="match status" value="1"/>
</dbReference>
<keyword evidence="1" id="KW-0677">Repeat</keyword>
<dbReference type="SUPFAM" id="SSF48371">
    <property type="entry name" value="ARM repeat"/>
    <property type="match status" value="1"/>
</dbReference>
<name>A0A7R8WLZ9_9CRUS</name>
<dbReference type="PANTHER" id="PTHR23346">
    <property type="entry name" value="TRANSLATIONAL ACTIVATOR GCN1-RELATED"/>
    <property type="match status" value="1"/>
</dbReference>
<protein>
    <recommendedName>
        <fullName evidence="2">Stalled ribosome sensor GCN1-like N-terminal domain-containing protein</fullName>
    </recommendedName>
</protein>
<gene>
    <name evidence="3" type="ORF">CTOB1V02_LOCUS11209</name>
</gene>
<dbReference type="EMBL" id="OB666172">
    <property type="protein sequence ID" value="CAD7233387.1"/>
    <property type="molecule type" value="Genomic_DNA"/>
</dbReference>
<dbReference type="OrthoDB" id="5148094at2759"/>
<dbReference type="AlphaFoldDB" id="A0A7R8WLZ9"/>
<dbReference type="GO" id="GO:0034198">
    <property type="term" value="P:cellular response to amino acid starvation"/>
    <property type="evidence" value="ECO:0007669"/>
    <property type="project" value="TreeGrafter"/>
</dbReference>
<organism evidence="3">
    <name type="scientific">Cyprideis torosa</name>
    <dbReference type="NCBI Taxonomy" id="163714"/>
    <lineage>
        <taxon>Eukaryota</taxon>
        <taxon>Metazoa</taxon>
        <taxon>Ecdysozoa</taxon>
        <taxon>Arthropoda</taxon>
        <taxon>Crustacea</taxon>
        <taxon>Oligostraca</taxon>
        <taxon>Ostracoda</taxon>
        <taxon>Podocopa</taxon>
        <taxon>Podocopida</taxon>
        <taxon>Cytherocopina</taxon>
        <taxon>Cytheroidea</taxon>
        <taxon>Cytherideidae</taxon>
        <taxon>Cyprideis</taxon>
    </lineage>
</organism>
<proteinExistence type="predicted"/>
<dbReference type="GO" id="GO:0019887">
    <property type="term" value="F:protein kinase regulator activity"/>
    <property type="evidence" value="ECO:0007669"/>
    <property type="project" value="TreeGrafter"/>
</dbReference>
<accession>A0A7R8WLZ9</accession>
<dbReference type="InterPro" id="IPR016024">
    <property type="entry name" value="ARM-type_fold"/>
</dbReference>
<dbReference type="GO" id="GO:0005829">
    <property type="term" value="C:cytosol"/>
    <property type="evidence" value="ECO:0007669"/>
    <property type="project" value="TreeGrafter"/>
</dbReference>
<dbReference type="GO" id="GO:0006417">
    <property type="term" value="P:regulation of translation"/>
    <property type="evidence" value="ECO:0007669"/>
    <property type="project" value="TreeGrafter"/>
</dbReference>
<evidence type="ECO:0000259" key="2">
    <source>
        <dbReference type="Pfam" id="PF24993"/>
    </source>
</evidence>
<dbReference type="PANTHER" id="PTHR23346:SF7">
    <property type="entry name" value="STALLED RIBOSOME SENSOR GCN1"/>
    <property type="match status" value="1"/>
</dbReference>
<dbReference type="InterPro" id="IPR056810">
    <property type="entry name" value="GNC1-like_N"/>
</dbReference>
<evidence type="ECO:0000313" key="3">
    <source>
        <dbReference type="EMBL" id="CAD7233387.1"/>
    </source>
</evidence>